<accession>A0A916Y145</accession>
<dbReference type="EMBL" id="BMHO01000001">
    <property type="protein sequence ID" value="GGD26458.1"/>
    <property type="molecule type" value="Genomic_DNA"/>
</dbReference>
<dbReference type="Proteomes" id="UP000633205">
    <property type="component" value="Unassembled WGS sequence"/>
</dbReference>
<reference evidence="3" key="2">
    <citation type="submission" date="2020-09" db="EMBL/GenBank/DDBJ databases">
        <authorList>
            <person name="Sun Q."/>
            <person name="Zhou Y."/>
        </authorList>
    </citation>
    <scope>NUCLEOTIDE SEQUENCE</scope>
    <source>
        <strain evidence="3">CGMCC 1.15152</strain>
    </source>
</reference>
<comment type="caution">
    <text evidence="3">The sequence shown here is derived from an EMBL/GenBank/DDBJ whole genome shotgun (WGS) entry which is preliminary data.</text>
</comment>
<name>A0A916Y145_9MICO</name>
<dbReference type="CDD" id="cd04301">
    <property type="entry name" value="NAT_SF"/>
    <property type="match status" value="1"/>
</dbReference>
<protein>
    <submittedName>
        <fullName evidence="3">GNAT family N-acetyltransferase</fullName>
    </submittedName>
</protein>
<feature type="domain" description="N-acetyltransferase" evidence="2">
    <location>
        <begin position="123"/>
        <end position="250"/>
    </location>
</feature>
<evidence type="ECO:0000259" key="2">
    <source>
        <dbReference type="PROSITE" id="PS51186"/>
    </source>
</evidence>
<evidence type="ECO:0000256" key="1">
    <source>
        <dbReference type="SAM" id="MobiDB-lite"/>
    </source>
</evidence>
<proteinExistence type="predicted"/>
<dbReference type="GO" id="GO:0016747">
    <property type="term" value="F:acyltransferase activity, transferring groups other than amino-acyl groups"/>
    <property type="evidence" value="ECO:0007669"/>
    <property type="project" value="InterPro"/>
</dbReference>
<dbReference type="InterPro" id="IPR013653">
    <property type="entry name" value="GCN5-like_dom"/>
</dbReference>
<dbReference type="InterPro" id="IPR016181">
    <property type="entry name" value="Acyl_CoA_acyltransferase"/>
</dbReference>
<organism evidence="3 4">
    <name type="scientific">Microbacterium faecale</name>
    <dbReference type="NCBI Taxonomy" id="1804630"/>
    <lineage>
        <taxon>Bacteria</taxon>
        <taxon>Bacillati</taxon>
        <taxon>Actinomycetota</taxon>
        <taxon>Actinomycetes</taxon>
        <taxon>Micrococcales</taxon>
        <taxon>Microbacteriaceae</taxon>
        <taxon>Microbacterium</taxon>
    </lineage>
</organism>
<keyword evidence="4" id="KW-1185">Reference proteome</keyword>
<reference evidence="3" key="1">
    <citation type="journal article" date="2014" name="Int. J. Syst. Evol. Microbiol.">
        <title>Complete genome sequence of Corynebacterium casei LMG S-19264T (=DSM 44701T), isolated from a smear-ripened cheese.</title>
        <authorList>
            <consortium name="US DOE Joint Genome Institute (JGI-PGF)"/>
            <person name="Walter F."/>
            <person name="Albersmeier A."/>
            <person name="Kalinowski J."/>
            <person name="Ruckert C."/>
        </authorList>
    </citation>
    <scope>NUCLEOTIDE SEQUENCE</scope>
    <source>
        <strain evidence="3">CGMCC 1.15152</strain>
    </source>
</reference>
<dbReference type="AlphaFoldDB" id="A0A916Y145"/>
<dbReference type="SUPFAM" id="SSF55729">
    <property type="entry name" value="Acyl-CoA N-acyltransferases (Nat)"/>
    <property type="match status" value="1"/>
</dbReference>
<feature type="region of interest" description="Disordered" evidence="1">
    <location>
        <begin position="1"/>
        <end position="21"/>
    </location>
</feature>
<sequence length="250" mass="27380">MATMLEFTPRSAASHHAQDEPVVATSRHVLDNPAWSALTGPHAAFAEGNDLVKHYPQDISAFGGVASWDDPDVWDAIIDVYGHGAEVFASHAEPELPDGWEYLRRGLGVQLVPTERLETRPHPEAVELGADDVDDMLAIVERNKPGPFLPRTHELGRYVGIRRDGRLVAMAGERLRADGWTEISAVSVDESARRQGLASALTLDIAHAIRARGDEAFLHASGTNTAAVSAYEKLGFVLRRRVPFLRIRTP</sequence>
<evidence type="ECO:0000313" key="3">
    <source>
        <dbReference type="EMBL" id="GGD26458.1"/>
    </source>
</evidence>
<dbReference type="InterPro" id="IPR000182">
    <property type="entry name" value="GNAT_dom"/>
</dbReference>
<dbReference type="Pfam" id="PF08445">
    <property type="entry name" value="FR47"/>
    <property type="match status" value="1"/>
</dbReference>
<dbReference type="PROSITE" id="PS51186">
    <property type="entry name" value="GNAT"/>
    <property type="match status" value="1"/>
</dbReference>
<evidence type="ECO:0000313" key="4">
    <source>
        <dbReference type="Proteomes" id="UP000633205"/>
    </source>
</evidence>
<gene>
    <name evidence="3" type="ORF">GCM10010915_03170</name>
</gene>
<dbReference type="Gene3D" id="3.40.630.30">
    <property type="match status" value="1"/>
</dbReference>